<organism evidence="3 4">
    <name type="scientific">Alloprevotella tannerae</name>
    <dbReference type="NCBI Taxonomy" id="76122"/>
    <lineage>
        <taxon>Bacteria</taxon>
        <taxon>Pseudomonadati</taxon>
        <taxon>Bacteroidota</taxon>
        <taxon>Bacteroidia</taxon>
        <taxon>Bacteroidales</taxon>
        <taxon>Prevotellaceae</taxon>
        <taxon>Alloprevotella</taxon>
    </lineage>
</organism>
<evidence type="ECO:0000313" key="3">
    <source>
        <dbReference type="EMBL" id="MBF0970602.1"/>
    </source>
</evidence>
<proteinExistence type="predicted"/>
<dbReference type="RefSeq" id="WP_303764138.1">
    <property type="nucleotide sequence ID" value="NZ_JABZGR010000017.1"/>
</dbReference>
<dbReference type="Pfam" id="PF03993">
    <property type="entry name" value="DUF349"/>
    <property type="match status" value="5"/>
</dbReference>
<evidence type="ECO:0000256" key="1">
    <source>
        <dbReference type="SAM" id="Coils"/>
    </source>
</evidence>
<name>A0A929WZE3_9BACT</name>
<feature type="region of interest" description="Disordered" evidence="2">
    <location>
        <begin position="621"/>
        <end position="649"/>
    </location>
</feature>
<comment type="caution">
    <text evidence="3">The sequence shown here is derived from an EMBL/GenBank/DDBJ whole genome shotgun (WGS) entry which is preliminary data.</text>
</comment>
<accession>A0A929WZE3</accession>
<dbReference type="AlphaFoldDB" id="A0A929WZE3"/>
<feature type="region of interest" description="Disordered" evidence="2">
    <location>
        <begin position="1"/>
        <end position="68"/>
    </location>
</feature>
<dbReference type="EMBL" id="JABZGR010000017">
    <property type="protein sequence ID" value="MBF0970602.1"/>
    <property type="molecule type" value="Genomic_DNA"/>
</dbReference>
<evidence type="ECO:0000313" key="4">
    <source>
        <dbReference type="Proteomes" id="UP000704068"/>
    </source>
</evidence>
<evidence type="ECO:0000256" key="2">
    <source>
        <dbReference type="SAM" id="MobiDB-lite"/>
    </source>
</evidence>
<feature type="compositionally biased region" description="Polar residues" evidence="2">
    <location>
        <begin position="9"/>
        <end position="23"/>
    </location>
</feature>
<reference evidence="3" key="1">
    <citation type="submission" date="2020-04" db="EMBL/GenBank/DDBJ databases">
        <title>Deep metagenomics examines the oral microbiome during advanced dental caries in children, revealing novel taxa and co-occurrences with host molecules.</title>
        <authorList>
            <person name="Baker J.L."/>
            <person name="Morton J.T."/>
            <person name="Dinis M."/>
            <person name="Alvarez R."/>
            <person name="Tran N.C."/>
            <person name="Knight R."/>
            <person name="Edlund A."/>
        </authorList>
    </citation>
    <scope>NUCLEOTIDE SEQUENCE</scope>
    <source>
        <strain evidence="3">JCVI_34_bin.1</strain>
    </source>
</reference>
<feature type="compositionally biased region" description="Low complexity" evidence="2">
    <location>
        <begin position="634"/>
        <end position="649"/>
    </location>
</feature>
<feature type="coiled-coil region" evidence="1">
    <location>
        <begin position="132"/>
        <end position="171"/>
    </location>
</feature>
<dbReference type="InterPro" id="IPR007139">
    <property type="entry name" value="DUF349"/>
</dbReference>
<dbReference type="Proteomes" id="UP000704068">
    <property type="component" value="Unassembled WGS sequence"/>
</dbReference>
<sequence length="649" mass="75296">MDENKLPASEQTQAVDATETTACTPDADNAAIVKTTPEAVETTSEQAIVTPEEETEQQQEQNAPTSKLEVIERLKTLSENPEDVKRSELEWLKQTYYRLRNAEVVAAREQFVADGGQADDFMPAPDADESTFKQIYEEIRDKRAQLAAEEEKEKQDNLKRKLEIIEEIKAKSTSAEEADKNFEAVKQLMAEWKTITLVPAENATELWKNYQLCVDHFYDQLHLNHEARMYDFKKNLEIKTRLCEEAEKLMEAADPVAAFHHLQLLHQEYRESGPVAKEQREEIWTRFKAASTVINKRHQEHFVALKEKEEENLQKKTALCEKVESLDLNAPKTFADWDKLTKTIIELQAEWKTIGFTPKKMNTKIFERFRATCDHFFRRKAEFFKGLRESLAANLEAKTKLAEMAESLKESTDWNETSKRLVELQKQWKEIGPVAHKVSDEIWARFNDACNYFFEHKNAATGDQRKVEEENLAKKNEVIESLQKLYEAGVEGISEQVHDLQEQWNAIGHVPFRKKDKIYKKYREICDRIYKELHVSVRRRSIENFRKEVAEKGEDEISKERRRLRNALEAKQAEIKNYETNLSFFNSKSKAGDSLVAEITRKIERLRGDLEDINEKLKATRVQNKKQSVAEDMTPAPAVETEAEATQQA</sequence>
<keyword evidence="1" id="KW-0175">Coiled coil</keyword>
<gene>
    <name evidence="3" type="ORF">HXK21_06120</name>
</gene>
<protein>
    <submittedName>
        <fullName evidence="3">DUF349 domain-containing protein</fullName>
    </submittedName>
</protein>